<sequence>MRFNAVYGYAKECSNELKPGIKTVEETVKSVVGPVHDKFHLVPDEILRHTGTNQNHHCTGHRAPVANVATVSETAVRLYSKCEPVAEQTVASAWQKVKQSPMFHRVDNAVAPKAVYCKEKYNAAVIGAVEKERKA</sequence>
<dbReference type="STRING" id="3880.G7ZZ92"/>
<dbReference type="Gramene" id="rna25018">
    <property type="protein sequence ID" value="RHN62440.1"/>
    <property type="gene ID" value="gene25018"/>
</dbReference>
<keyword evidence="2" id="KW-0648">Protein biosynthesis</keyword>
<name>G7ZZ92_MEDTR</name>
<reference evidence="2 5" key="2">
    <citation type="journal article" date="2014" name="BMC Genomics">
        <title>An improved genome release (version Mt4.0) for the model legume Medicago truncatula.</title>
        <authorList>
            <person name="Tang H."/>
            <person name="Krishnakumar V."/>
            <person name="Bidwell S."/>
            <person name="Rosen B."/>
            <person name="Chan A."/>
            <person name="Zhou S."/>
            <person name="Gentzbittel L."/>
            <person name="Childs K.L."/>
            <person name="Yandell M."/>
            <person name="Gundlach H."/>
            <person name="Mayer K.F."/>
            <person name="Schwartz D.C."/>
            <person name="Town C.D."/>
        </authorList>
    </citation>
    <scope>GENOME REANNOTATION</scope>
    <source>
        <strain evidence="2">A17</strain>
        <strain evidence="4 5">cv. Jemalong A17</strain>
    </source>
</reference>
<organism evidence="2 5">
    <name type="scientific">Medicago truncatula</name>
    <name type="common">Barrel medic</name>
    <name type="synonym">Medicago tribuloides</name>
    <dbReference type="NCBI Taxonomy" id="3880"/>
    <lineage>
        <taxon>Eukaryota</taxon>
        <taxon>Viridiplantae</taxon>
        <taxon>Streptophyta</taxon>
        <taxon>Embryophyta</taxon>
        <taxon>Tracheophyta</taxon>
        <taxon>Spermatophyta</taxon>
        <taxon>Magnoliopsida</taxon>
        <taxon>eudicotyledons</taxon>
        <taxon>Gunneridae</taxon>
        <taxon>Pentapetalae</taxon>
        <taxon>rosids</taxon>
        <taxon>fabids</taxon>
        <taxon>Fabales</taxon>
        <taxon>Fabaceae</taxon>
        <taxon>Papilionoideae</taxon>
        <taxon>50 kb inversion clade</taxon>
        <taxon>NPAAA clade</taxon>
        <taxon>Hologalegina</taxon>
        <taxon>IRL clade</taxon>
        <taxon>Trifolieae</taxon>
        <taxon>Medicago</taxon>
    </lineage>
</organism>
<reference evidence="2 5" key="1">
    <citation type="journal article" date="2011" name="Nature">
        <title>The Medicago genome provides insight into the evolution of rhizobial symbioses.</title>
        <authorList>
            <person name="Young N.D."/>
            <person name="Debelle F."/>
            <person name="Oldroyd G.E."/>
            <person name="Geurts R."/>
            <person name="Cannon S.B."/>
            <person name="Udvardi M.K."/>
            <person name="Benedito V.A."/>
            <person name="Mayer K.F."/>
            <person name="Gouzy J."/>
            <person name="Schoof H."/>
            <person name="Van de Peer Y."/>
            <person name="Proost S."/>
            <person name="Cook D.R."/>
            <person name="Meyers B.C."/>
            <person name="Spannagl M."/>
            <person name="Cheung F."/>
            <person name="De Mita S."/>
            <person name="Krishnakumar V."/>
            <person name="Gundlach H."/>
            <person name="Zhou S."/>
            <person name="Mudge J."/>
            <person name="Bharti A.K."/>
            <person name="Murray J.D."/>
            <person name="Naoumkina M.A."/>
            <person name="Rosen B."/>
            <person name="Silverstein K.A."/>
            <person name="Tang H."/>
            <person name="Rombauts S."/>
            <person name="Zhao P.X."/>
            <person name="Zhou P."/>
            <person name="Barbe V."/>
            <person name="Bardou P."/>
            <person name="Bechner M."/>
            <person name="Bellec A."/>
            <person name="Berger A."/>
            <person name="Berges H."/>
            <person name="Bidwell S."/>
            <person name="Bisseling T."/>
            <person name="Choisne N."/>
            <person name="Couloux A."/>
            <person name="Denny R."/>
            <person name="Deshpande S."/>
            <person name="Dai X."/>
            <person name="Doyle J.J."/>
            <person name="Dudez A.M."/>
            <person name="Farmer A.D."/>
            <person name="Fouteau S."/>
            <person name="Franken C."/>
            <person name="Gibelin C."/>
            <person name="Gish J."/>
            <person name="Goldstein S."/>
            <person name="Gonzalez A.J."/>
            <person name="Green P.J."/>
            <person name="Hallab A."/>
            <person name="Hartog M."/>
            <person name="Hua A."/>
            <person name="Humphray S.J."/>
            <person name="Jeong D.H."/>
            <person name="Jing Y."/>
            <person name="Jocker A."/>
            <person name="Kenton S.M."/>
            <person name="Kim D.J."/>
            <person name="Klee K."/>
            <person name="Lai H."/>
            <person name="Lang C."/>
            <person name="Lin S."/>
            <person name="Macmil S.L."/>
            <person name="Magdelenat G."/>
            <person name="Matthews L."/>
            <person name="McCorrison J."/>
            <person name="Monaghan E.L."/>
            <person name="Mun J.H."/>
            <person name="Najar F.Z."/>
            <person name="Nicholson C."/>
            <person name="Noirot C."/>
            <person name="O'Bleness M."/>
            <person name="Paule C.R."/>
            <person name="Poulain J."/>
            <person name="Prion F."/>
            <person name="Qin B."/>
            <person name="Qu C."/>
            <person name="Retzel E.F."/>
            <person name="Riddle C."/>
            <person name="Sallet E."/>
            <person name="Samain S."/>
            <person name="Samson N."/>
            <person name="Sanders I."/>
            <person name="Saurat O."/>
            <person name="Scarpelli C."/>
            <person name="Schiex T."/>
            <person name="Segurens B."/>
            <person name="Severin A.J."/>
            <person name="Sherrier D.J."/>
            <person name="Shi R."/>
            <person name="Sims S."/>
            <person name="Singer S.R."/>
            <person name="Sinharoy S."/>
            <person name="Sterck L."/>
            <person name="Viollet A."/>
            <person name="Wang B.B."/>
            <person name="Wang K."/>
            <person name="Wang M."/>
            <person name="Wang X."/>
            <person name="Warfsmann J."/>
            <person name="Weissenbach J."/>
            <person name="White D.D."/>
            <person name="White J.D."/>
            <person name="Wiley G.B."/>
            <person name="Wincker P."/>
            <person name="Xing Y."/>
            <person name="Yang L."/>
            <person name="Yao Z."/>
            <person name="Ying F."/>
            <person name="Zhai J."/>
            <person name="Zhou L."/>
            <person name="Zuber A."/>
            <person name="Denarie J."/>
            <person name="Dixon R.A."/>
            <person name="May G.D."/>
            <person name="Schwartz D.C."/>
            <person name="Rogers J."/>
            <person name="Quetier F."/>
            <person name="Town C.D."/>
            <person name="Roe B.A."/>
        </authorList>
    </citation>
    <scope>NUCLEOTIDE SEQUENCE [LARGE SCALE GENOMIC DNA]</scope>
    <source>
        <strain evidence="2">A17</strain>
        <strain evidence="4 5">cv. Jemalong A17</strain>
    </source>
</reference>
<dbReference type="AlphaFoldDB" id="G7ZZ92"/>
<dbReference type="Pfam" id="PF05755">
    <property type="entry name" value="REF"/>
    <property type="match status" value="2"/>
</dbReference>
<keyword evidence="5" id="KW-1185">Reference proteome</keyword>
<dbReference type="EMBL" id="PSQE01000004">
    <property type="protein sequence ID" value="RHN62440.1"/>
    <property type="molecule type" value="Genomic_DNA"/>
</dbReference>
<keyword evidence="2" id="KW-0251">Elongation factor</keyword>
<dbReference type="EnsemblPlants" id="KEH31083">
    <property type="protein sequence ID" value="KEH31083"/>
    <property type="gene ID" value="MTR_4g088915"/>
</dbReference>
<dbReference type="KEGG" id="mtr:25493176"/>
<comment type="similarity">
    <text evidence="1">Belongs to the REF/SRPP family.</text>
</comment>
<dbReference type="PaxDb" id="3880-AES84530"/>
<dbReference type="InterPro" id="IPR008802">
    <property type="entry name" value="REF"/>
</dbReference>
<evidence type="ECO:0000313" key="2">
    <source>
        <dbReference type="EMBL" id="KEH31083.1"/>
    </source>
</evidence>
<reference evidence="3" key="4">
    <citation type="journal article" date="2018" name="Nat. Plants">
        <title>Whole-genome landscape of Medicago truncatula symbiotic genes.</title>
        <authorList>
            <person name="Pecrix Y."/>
            <person name="Gamas P."/>
            <person name="Carrere S."/>
        </authorList>
    </citation>
    <scope>NUCLEOTIDE SEQUENCE</scope>
    <source>
        <tissue evidence="3">Leaves</tissue>
    </source>
</reference>
<dbReference type="PANTHER" id="PTHR33732">
    <property type="entry name" value="REF/SRPP-LIKE PROTEIN OS05G0151300/LOC_OS05G05940"/>
    <property type="match status" value="1"/>
</dbReference>
<reference evidence="4" key="3">
    <citation type="submission" date="2015-04" db="UniProtKB">
        <authorList>
            <consortium name="EnsemblPlants"/>
        </authorList>
    </citation>
    <scope>IDENTIFICATION</scope>
    <source>
        <strain evidence="4">cv. Jemalong A17</strain>
    </source>
</reference>
<evidence type="ECO:0000313" key="4">
    <source>
        <dbReference type="EnsemblPlants" id="KEH31083"/>
    </source>
</evidence>
<evidence type="ECO:0000313" key="5">
    <source>
        <dbReference type="Proteomes" id="UP000002051"/>
    </source>
</evidence>
<evidence type="ECO:0000256" key="1">
    <source>
        <dbReference type="ARBA" id="ARBA00009737"/>
    </source>
</evidence>
<accession>G7ZZ92</accession>
<gene>
    <name evidence="4" type="primary">25493176</name>
    <name evidence="2" type="ordered locus">MTR_4g088915</name>
    <name evidence="3" type="ORF">MtrunA17_Chr4g0047441</name>
</gene>
<dbReference type="PANTHER" id="PTHR33732:SF9">
    <property type="entry name" value="REF_SRPP-LIKE PROTEIN OS05G0151300_LOC_OS05G05940"/>
    <property type="match status" value="1"/>
</dbReference>
<dbReference type="Proteomes" id="UP000265566">
    <property type="component" value="Chromosome 4"/>
</dbReference>
<dbReference type="HOGENOM" id="CLU_1888845_0_0_1"/>
<dbReference type="OrthoDB" id="1361499at2759"/>
<evidence type="ECO:0000313" key="3">
    <source>
        <dbReference type="EMBL" id="RHN62440.1"/>
    </source>
</evidence>
<proteinExistence type="inferred from homology"/>
<dbReference type="GO" id="GO:0003746">
    <property type="term" value="F:translation elongation factor activity"/>
    <property type="evidence" value="ECO:0007669"/>
    <property type="project" value="UniProtKB-KW"/>
</dbReference>
<dbReference type="Proteomes" id="UP000002051">
    <property type="component" value="Chromosome 4"/>
</dbReference>
<dbReference type="EMBL" id="CM001220">
    <property type="protein sequence ID" value="KEH31083.1"/>
    <property type="molecule type" value="Genomic_DNA"/>
</dbReference>
<protein>
    <submittedName>
        <fullName evidence="3">Putative rubber elongation factor</fullName>
    </submittedName>
    <submittedName>
        <fullName evidence="2">Rubber elongation factor protein</fullName>
    </submittedName>
</protein>